<keyword evidence="1" id="KW-0732">Signal</keyword>
<dbReference type="Gene3D" id="3.40.50.1110">
    <property type="entry name" value="SGNH hydrolase"/>
    <property type="match status" value="1"/>
</dbReference>
<evidence type="ECO:0000256" key="1">
    <source>
        <dbReference type="SAM" id="SignalP"/>
    </source>
</evidence>
<evidence type="ECO:0000259" key="2">
    <source>
        <dbReference type="Pfam" id="PF13472"/>
    </source>
</evidence>
<keyword evidence="4" id="KW-1185">Reference proteome</keyword>
<dbReference type="InterPro" id="IPR051532">
    <property type="entry name" value="Ester_Hydrolysis_Enzymes"/>
</dbReference>
<feature type="domain" description="SGNH hydrolase-type esterase" evidence="2">
    <location>
        <begin position="40"/>
        <end position="222"/>
    </location>
</feature>
<evidence type="ECO:0000313" key="4">
    <source>
        <dbReference type="Proteomes" id="UP001578633"/>
    </source>
</evidence>
<name>A0ABR3UG10_9PLEO</name>
<accession>A0ABR3UG10</accession>
<sequence length="238" mass="25447">MYITVASTFLAVLSMAAMVVMVAAAPTELAGRQSTVRIMALGDSITGSPGCWRAYLWQKLQQAGIKNTDFVGTLAGQGCGFQYDGENEGHGGFLAVNIANQNQLPGWLSSTKPDIVMMHLGTNDVWSNRSPQEITTAFSKLVDQMRVSKPTMKILAAKIIPMNPSNCAECGPRVVALNNAIQTWAANKTTANSPVTVVNAWTGFNTNTMTGDGVHPNDAGNKKLAETWFQPLADAIRG</sequence>
<dbReference type="Proteomes" id="UP001578633">
    <property type="component" value="Chromosome 5"/>
</dbReference>
<dbReference type="SUPFAM" id="SSF52266">
    <property type="entry name" value="SGNH hydrolase"/>
    <property type="match status" value="1"/>
</dbReference>
<feature type="chain" id="PRO_5046972345" description="SGNH hydrolase-type esterase domain-containing protein" evidence="1">
    <location>
        <begin position="25"/>
        <end position="238"/>
    </location>
</feature>
<gene>
    <name evidence="3" type="ORF">ACET3X_005652</name>
</gene>
<dbReference type="EMBL" id="JBHGVX010000005">
    <property type="protein sequence ID" value="KAL1795428.1"/>
    <property type="molecule type" value="Genomic_DNA"/>
</dbReference>
<comment type="caution">
    <text evidence="3">The sequence shown here is derived from an EMBL/GenBank/DDBJ whole genome shotgun (WGS) entry which is preliminary data.</text>
</comment>
<dbReference type="Pfam" id="PF13472">
    <property type="entry name" value="Lipase_GDSL_2"/>
    <property type="match status" value="1"/>
</dbReference>
<feature type="signal peptide" evidence="1">
    <location>
        <begin position="1"/>
        <end position="24"/>
    </location>
</feature>
<dbReference type="PANTHER" id="PTHR30383">
    <property type="entry name" value="THIOESTERASE 1/PROTEASE 1/LYSOPHOSPHOLIPASE L1"/>
    <property type="match status" value="1"/>
</dbReference>
<dbReference type="CDD" id="cd01833">
    <property type="entry name" value="XynB_like"/>
    <property type="match status" value="1"/>
</dbReference>
<reference evidence="3 4" key="1">
    <citation type="submission" date="2024-09" db="EMBL/GenBank/DDBJ databases">
        <title>T2T genomes of carrot and Alternaria dauci and their utility for understanding host-pathogen interaction during carrot leaf blight disease.</title>
        <authorList>
            <person name="Liu W."/>
            <person name="Xu S."/>
            <person name="Ou C."/>
            <person name="Liu X."/>
            <person name="Zhuang F."/>
            <person name="Deng X.W."/>
        </authorList>
    </citation>
    <scope>NUCLEOTIDE SEQUENCE [LARGE SCALE GENOMIC DNA]</scope>
    <source>
        <strain evidence="3 4">A2016</strain>
    </source>
</reference>
<organism evidence="3 4">
    <name type="scientific">Alternaria dauci</name>
    <dbReference type="NCBI Taxonomy" id="48095"/>
    <lineage>
        <taxon>Eukaryota</taxon>
        <taxon>Fungi</taxon>
        <taxon>Dikarya</taxon>
        <taxon>Ascomycota</taxon>
        <taxon>Pezizomycotina</taxon>
        <taxon>Dothideomycetes</taxon>
        <taxon>Pleosporomycetidae</taxon>
        <taxon>Pleosporales</taxon>
        <taxon>Pleosporineae</taxon>
        <taxon>Pleosporaceae</taxon>
        <taxon>Alternaria</taxon>
        <taxon>Alternaria sect. Porri</taxon>
    </lineage>
</organism>
<protein>
    <recommendedName>
        <fullName evidence="2">SGNH hydrolase-type esterase domain-containing protein</fullName>
    </recommendedName>
</protein>
<dbReference type="PANTHER" id="PTHR30383:SF2">
    <property type="entry name" value="CELLULOSE-BINDING PROTEIN"/>
    <property type="match status" value="1"/>
</dbReference>
<dbReference type="InterPro" id="IPR013830">
    <property type="entry name" value="SGNH_hydro"/>
</dbReference>
<dbReference type="RefSeq" id="XP_069306012.1">
    <property type="nucleotide sequence ID" value="XM_069452006.1"/>
</dbReference>
<evidence type="ECO:0000313" key="3">
    <source>
        <dbReference type="EMBL" id="KAL1795428.1"/>
    </source>
</evidence>
<dbReference type="GeneID" id="96085974"/>
<dbReference type="InterPro" id="IPR036514">
    <property type="entry name" value="SGNH_hydro_sf"/>
</dbReference>
<proteinExistence type="predicted"/>